<feature type="binding site" evidence="7">
    <location>
        <position position="149"/>
    </location>
    <ligand>
        <name>Mg(2+)</name>
        <dbReference type="ChEBI" id="CHEBI:18420"/>
    </ligand>
</feature>
<dbReference type="GO" id="GO:0005886">
    <property type="term" value="C:plasma membrane"/>
    <property type="evidence" value="ECO:0007669"/>
    <property type="project" value="UniProtKB-SubCell"/>
</dbReference>
<evidence type="ECO:0008006" key="11">
    <source>
        <dbReference type="Google" id="ProtNLM"/>
    </source>
</evidence>
<feature type="transmembrane region" description="Helical" evidence="8">
    <location>
        <begin position="291"/>
        <end position="312"/>
    </location>
</feature>
<dbReference type="InterPro" id="IPR018480">
    <property type="entry name" value="PNAcMuramoyl-5peptid_Trfase_CS"/>
</dbReference>
<feature type="transmembrane region" description="Helical" evidence="8">
    <location>
        <begin position="241"/>
        <end position="260"/>
    </location>
</feature>
<protein>
    <recommendedName>
        <fullName evidence="11">Undecaprenyl-phosphate alpha-N-acetylglucosaminyl 1-phosphate transferase</fullName>
    </recommendedName>
</protein>
<dbReference type="InterPro" id="IPR000715">
    <property type="entry name" value="Glycosyl_transferase_4"/>
</dbReference>
<dbReference type="Proteomes" id="UP000218327">
    <property type="component" value="Unassembled WGS sequence"/>
</dbReference>
<comment type="subcellular location">
    <subcellularLocation>
        <location evidence="1">Cell membrane</location>
        <topology evidence="1">Multi-pass membrane protein</topology>
    </subcellularLocation>
</comment>
<feature type="transmembrane region" description="Helical" evidence="8">
    <location>
        <begin position="121"/>
        <end position="145"/>
    </location>
</feature>
<evidence type="ECO:0000256" key="6">
    <source>
        <dbReference type="ARBA" id="ARBA00023136"/>
    </source>
</evidence>
<dbReference type="PANTHER" id="PTHR22926">
    <property type="entry name" value="PHOSPHO-N-ACETYLMURAMOYL-PENTAPEPTIDE-TRANSFERASE"/>
    <property type="match status" value="1"/>
</dbReference>
<feature type="transmembrane region" description="Helical" evidence="8">
    <location>
        <begin position="181"/>
        <end position="201"/>
    </location>
</feature>
<keyword evidence="2" id="KW-1003">Cell membrane</keyword>
<evidence type="ECO:0000256" key="5">
    <source>
        <dbReference type="ARBA" id="ARBA00022989"/>
    </source>
</evidence>
<dbReference type="CDD" id="cd06853">
    <property type="entry name" value="GT_WecA_like"/>
    <property type="match status" value="1"/>
</dbReference>
<comment type="cofactor">
    <cofactor evidence="7">
        <name>Mg(2+)</name>
        <dbReference type="ChEBI" id="CHEBI:18420"/>
    </cofactor>
</comment>
<dbReference type="EMBL" id="NVVJ01000002">
    <property type="protein sequence ID" value="PCJ28465.1"/>
    <property type="molecule type" value="Genomic_DNA"/>
</dbReference>
<keyword evidence="6 8" id="KW-0472">Membrane</keyword>
<evidence type="ECO:0000256" key="2">
    <source>
        <dbReference type="ARBA" id="ARBA00022475"/>
    </source>
</evidence>
<feature type="transmembrane region" description="Helical" evidence="8">
    <location>
        <begin position="6"/>
        <end position="29"/>
    </location>
</feature>
<dbReference type="Pfam" id="PF00953">
    <property type="entry name" value="Glycos_transf_4"/>
    <property type="match status" value="1"/>
</dbReference>
<reference evidence="10" key="1">
    <citation type="submission" date="2017-08" db="EMBL/GenBank/DDBJ databases">
        <title>A dynamic microbial community with high functional redundancy inhabits the cold, oxic subseafloor aquifer.</title>
        <authorList>
            <person name="Tully B.J."/>
            <person name="Wheat C.G."/>
            <person name="Glazer B.T."/>
            <person name="Huber J.A."/>
        </authorList>
    </citation>
    <scope>NUCLEOTIDE SEQUENCE [LARGE SCALE GENOMIC DNA]</scope>
</reference>
<accession>A0A2A5BAH9</accession>
<keyword evidence="3" id="KW-0808">Transferase</keyword>
<keyword evidence="7" id="KW-0479">Metal-binding</keyword>
<dbReference type="GO" id="GO:0009103">
    <property type="term" value="P:lipopolysaccharide biosynthetic process"/>
    <property type="evidence" value="ECO:0007669"/>
    <property type="project" value="TreeGrafter"/>
</dbReference>
<dbReference type="AlphaFoldDB" id="A0A2A5BAH9"/>
<evidence type="ECO:0000256" key="8">
    <source>
        <dbReference type="SAM" id="Phobius"/>
    </source>
</evidence>
<feature type="transmembrane region" description="Helical" evidence="8">
    <location>
        <begin position="157"/>
        <end position="175"/>
    </location>
</feature>
<evidence type="ECO:0000313" key="9">
    <source>
        <dbReference type="EMBL" id="PCJ28465.1"/>
    </source>
</evidence>
<dbReference type="GO" id="GO:0046872">
    <property type="term" value="F:metal ion binding"/>
    <property type="evidence" value="ECO:0007669"/>
    <property type="project" value="UniProtKB-KW"/>
</dbReference>
<comment type="caution">
    <text evidence="9">The sequence shown here is derived from an EMBL/GenBank/DDBJ whole genome shotgun (WGS) entry which is preliminary data.</text>
</comment>
<feature type="transmembrane region" description="Helical" evidence="8">
    <location>
        <begin position="97"/>
        <end position="115"/>
    </location>
</feature>
<name>A0A2A5BAH9_9GAMM</name>
<dbReference type="GO" id="GO:0071555">
    <property type="term" value="P:cell wall organization"/>
    <property type="evidence" value="ECO:0007669"/>
    <property type="project" value="TreeGrafter"/>
</dbReference>
<feature type="transmembrane region" description="Helical" evidence="8">
    <location>
        <begin position="208"/>
        <end position="229"/>
    </location>
</feature>
<feature type="transmembrane region" description="Helical" evidence="8">
    <location>
        <begin position="41"/>
        <end position="61"/>
    </location>
</feature>
<feature type="binding site" evidence="7">
    <location>
        <position position="214"/>
    </location>
    <ligand>
        <name>Mg(2+)</name>
        <dbReference type="ChEBI" id="CHEBI:18420"/>
    </ligand>
</feature>
<evidence type="ECO:0000256" key="1">
    <source>
        <dbReference type="ARBA" id="ARBA00004651"/>
    </source>
</evidence>
<gene>
    <name evidence="9" type="ORF">COA96_01070</name>
</gene>
<sequence length="340" mass="36079">MNQIYLLSSFFVTGLALFALKPVAVKVGLVDHPGGRKTHSAATPLIGGLGIFLGIFCVSALTPGLLAEYASLLSLSALVLFMGTVDDAKELTPFIRMTGHSLVALAMAVVAGLQLTSLGNLLYFGDINLGLLSIPVTIFATVGVINAINMSDGIDGLSGGLVIVALGFIGLLAFANGHVGTASFIIVMICSIMAFLSLNFRRPWKKKALIYLGDAGSTMLGFILAWLVIESTQGDNPSFAPVYALWFLAVPLFDTVNLLIKRPMQGISPVKPGTDHLHHNLLSRGYSVEQVVMMLVGVSITMGSIGLLGYSMGASDSSMFQLFVALFVLYFVFSDHIKAK</sequence>
<dbReference type="PANTHER" id="PTHR22926:SF3">
    <property type="entry name" value="UNDECAPRENYL-PHOSPHATE ALPHA-N-ACETYLGLUCOSAMINYL 1-PHOSPHATE TRANSFERASE"/>
    <property type="match status" value="1"/>
</dbReference>
<evidence type="ECO:0000256" key="3">
    <source>
        <dbReference type="ARBA" id="ARBA00022679"/>
    </source>
</evidence>
<keyword evidence="7" id="KW-0460">Magnesium</keyword>
<evidence type="ECO:0000313" key="10">
    <source>
        <dbReference type="Proteomes" id="UP000218327"/>
    </source>
</evidence>
<dbReference type="GO" id="GO:0044038">
    <property type="term" value="P:cell wall macromolecule biosynthetic process"/>
    <property type="evidence" value="ECO:0007669"/>
    <property type="project" value="TreeGrafter"/>
</dbReference>
<proteinExistence type="predicted"/>
<evidence type="ECO:0000256" key="4">
    <source>
        <dbReference type="ARBA" id="ARBA00022692"/>
    </source>
</evidence>
<feature type="transmembrane region" description="Helical" evidence="8">
    <location>
        <begin position="318"/>
        <end position="337"/>
    </location>
</feature>
<keyword evidence="5 8" id="KW-1133">Transmembrane helix</keyword>
<organism evidence="9 10">
    <name type="scientific">SAR86 cluster bacterium</name>
    <dbReference type="NCBI Taxonomy" id="2030880"/>
    <lineage>
        <taxon>Bacteria</taxon>
        <taxon>Pseudomonadati</taxon>
        <taxon>Pseudomonadota</taxon>
        <taxon>Gammaproteobacteria</taxon>
        <taxon>SAR86 cluster</taxon>
    </lineage>
</organism>
<dbReference type="PROSITE" id="PS01348">
    <property type="entry name" value="MRAY_2"/>
    <property type="match status" value="1"/>
</dbReference>
<keyword evidence="4 8" id="KW-0812">Transmembrane</keyword>
<evidence type="ECO:0000256" key="7">
    <source>
        <dbReference type="PIRSR" id="PIRSR600715-1"/>
    </source>
</evidence>
<dbReference type="GO" id="GO:0016780">
    <property type="term" value="F:phosphotransferase activity, for other substituted phosphate groups"/>
    <property type="evidence" value="ECO:0007669"/>
    <property type="project" value="InterPro"/>
</dbReference>